<evidence type="ECO:0000256" key="5">
    <source>
        <dbReference type="ARBA" id="ARBA00022989"/>
    </source>
</evidence>
<dbReference type="Pfam" id="PF03458">
    <property type="entry name" value="Gly_transporter"/>
    <property type="match status" value="2"/>
</dbReference>
<keyword evidence="10" id="KW-1185">Reference proteome</keyword>
<comment type="subcellular location">
    <subcellularLocation>
        <location evidence="1">Cell membrane</location>
        <topology evidence="1">Multi-pass membrane protein</topology>
    </subcellularLocation>
</comment>
<organism evidence="9 10">
    <name type="scientific">Alkalibacterium subtropicum</name>
    <dbReference type="NCBI Taxonomy" id="753702"/>
    <lineage>
        <taxon>Bacteria</taxon>
        <taxon>Bacillati</taxon>
        <taxon>Bacillota</taxon>
        <taxon>Bacilli</taxon>
        <taxon>Lactobacillales</taxon>
        <taxon>Carnobacteriaceae</taxon>
        <taxon>Alkalibacterium</taxon>
    </lineage>
</organism>
<feature type="transmembrane region" description="Helical" evidence="7">
    <location>
        <begin position="63"/>
        <end position="79"/>
    </location>
</feature>
<keyword evidence="3" id="KW-1003">Cell membrane</keyword>
<dbReference type="RefSeq" id="WP_091531125.1">
    <property type="nucleotide sequence ID" value="NZ_FOLT01000013.1"/>
</dbReference>
<feature type="transmembrane region" description="Helical" evidence="7">
    <location>
        <begin position="30"/>
        <end position="51"/>
    </location>
</feature>
<dbReference type="PANTHER" id="PTHR30506:SF3">
    <property type="entry name" value="UPF0126 INNER MEMBRANE PROTEIN YADS-RELATED"/>
    <property type="match status" value="1"/>
</dbReference>
<dbReference type="AlphaFoldDB" id="A0A1I1KHV3"/>
<evidence type="ECO:0000256" key="2">
    <source>
        <dbReference type="ARBA" id="ARBA00008193"/>
    </source>
</evidence>
<feature type="transmembrane region" description="Helical" evidence="7">
    <location>
        <begin position="6"/>
        <end position="23"/>
    </location>
</feature>
<gene>
    <name evidence="9" type="ORF">SAMN04488102_1134</name>
</gene>
<evidence type="ECO:0000256" key="4">
    <source>
        <dbReference type="ARBA" id="ARBA00022692"/>
    </source>
</evidence>
<feature type="transmembrane region" description="Helical" evidence="7">
    <location>
        <begin position="116"/>
        <end position="137"/>
    </location>
</feature>
<feature type="transmembrane region" description="Helical" evidence="7">
    <location>
        <begin position="149"/>
        <end position="166"/>
    </location>
</feature>
<proteinExistence type="inferred from homology"/>
<evidence type="ECO:0000256" key="3">
    <source>
        <dbReference type="ARBA" id="ARBA00022475"/>
    </source>
</evidence>
<keyword evidence="5 7" id="KW-1133">Transmembrane helix</keyword>
<reference evidence="10" key="1">
    <citation type="submission" date="2016-10" db="EMBL/GenBank/DDBJ databases">
        <authorList>
            <person name="Varghese N."/>
            <person name="Submissions S."/>
        </authorList>
    </citation>
    <scope>NUCLEOTIDE SEQUENCE [LARGE SCALE GENOMIC DNA]</scope>
    <source>
        <strain evidence="10">DSM 23664</strain>
    </source>
</reference>
<dbReference type="PANTHER" id="PTHR30506">
    <property type="entry name" value="INNER MEMBRANE PROTEIN"/>
    <property type="match status" value="1"/>
</dbReference>
<name>A0A1I1KHV3_9LACT</name>
<dbReference type="Proteomes" id="UP000199612">
    <property type="component" value="Unassembled WGS sequence"/>
</dbReference>
<evidence type="ECO:0000256" key="6">
    <source>
        <dbReference type="ARBA" id="ARBA00023136"/>
    </source>
</evidence>
<dbReference type="EMBL" id="FOLT01000013">
    <property type="protein sequence ID" value="SFC60574.1"/>
    <property type="molecule type" value="Genomic_DNA"/>
</dbReference>
<evidence type="ECO:0000313" key="9">
    <source>
        <dbReference type="EMBL" id="SFC60574.1"/>
    </source>
</evidence>
<feature type="domain" description="Glycine transporter" evidence="8">
    <location>
        <begin position="5"/>
        <end position="78"/>
    </location>
</feature>
<dbReference type="InterPro" id="IPR005115">
    <property type="entry name" value="Gly_transporter"/>
</dbReference>
<feature type="transmembrane region" description="Helical" evidence="7">
    <location>
        <begin position="91"/>
        <end position="110"/>
    </location>
</feature>
<comment type="similarity">
    <text evidence="2">Belongs to the UPF0126 family.</text>
</comment>
<dbReference type="GO" id="GO:0005886">
    <property type="term" value="C:plasma membrane"/>
    <property type="evidence" value="ECO:0007669"/>
    <property type="project" value="UniProtKB-SubCell"/>
</dbReference>
<dbReference type="OrthoDB" id="9791874at2"/>
<feature type="transmembrane region" description="Helical" evidence="7">
    <location>
        <begin position="172"/>
        <end position="191"/>
    </location>
</feature>
<sequence>MTWDVLNIIGTMAFAISGTVVATEENYDILGAYILGLTTAFGGGLIRNLLIGVTVDGVWQQDTLFMIAFFAITFAFLLPEKWKKPLKISAVLFDAIGLAAFSIQGANYAVSISAPVIAVVTAAVMTGSGGGVIRDVLAGRRPMIFHSEIYALWAILAGLIIGFDWVSGPYIAYTLFVAIVVLRIASVYYKWNLPHYFTAQKKISEIE</sequence>
<evidence type="ECO:0000313" key="10">
    <source>
        <dbReference type="Proteomes" id="UP000199612"/>
    </source>
</evidence>
<evidence type="ECO:0000256" key="7">
    <source>
        <dbReference type="SAM" id="Phobius"/>
    </source>
</evidence>
<feature type="domain" description="Glycine transporter" evidence="8">
    <location>
        <begin position="92"/>
        <end position="161"/>
    </location>
</feature>
<accession>A0A1I1KHV3</accession>
<keyword evidence="6 7" id="KW-0472">Membrane</keyword>
<keyword evidence="4 7" id="KW-0812">Transmembrane</keyword>
<evidence type="ECO:0000256" key="1">
    <source>
        <dbReference type="ARBA" id="ARBA00004651"/>
    </source>
</evidence>
<protein>
    <submittedName>
        <fullName evidence="9">Uncharacterized membrane protein YeiH</fullName>
    </submittedName>
</protein>
<evidence type="ECO:0000259" key="8">
    <source>
        <dbReference type="Pfam" id="PF03458"/>
    </source>
</evidence>